<organism evidence="2">
    <name type="scientific">hydrothermal vent metagenome</name>
    <dbReference type="NCBI Taxonomy" id="652676"/>
    <lineage>
        <taxon>unclassified sequences</taxon>
        <taxon>metagenomes</taxon>
        <taxon>ecological metagenomes</taxon>
    </lineage>
</organism>
<gene>
    <name evidence="2" type="ORF">MNBD_GAMMA12-3911</name>
</gene>
<feature type="transmembrane region" description="Helical" evidence="1">
    <location>
        <begin position="88"/>
        <end position="115"/>
    </location>
</feature>
<feature type="transmembrane region" description="Helical" evidence="1">
    <location>
        <begin position="56"/>
        <end position="76"/>
    </location>
</feature>
<name>A0A3B0Y2Y4_9ZZZZ</name>
<feature type="transmembrane region" description="Helical" evidence="1">
    <location>
        <begin position="7"/>
        <end position="28"/>
    </location>
</feature>
<dbReference type="AlphaFoldDB" id="A0A3B0Y2Y4"/>
<dbReference type="EMBL" id="UOFL01000016">
    <property type="protein sequence ID" value="VAW71260.1"/>
    <property type="molecule type" value="Genomic_DNA"/>
</dbReference>
<sequence length="138" mass="15969">MRLIIYKLLFIPLSMGLMTYPSIIWQVALDEDKTIYFGFPVPWNSPSLVTSLEKNIYWLPLIFDMFFYAIVGYLLWKYISAYIEHWSAAIKLLVVAFISLYGLMASLLLMVLVSLGTSHSLWFDYDFSILNVSLGFSI</sequence>
<accession>A0A3B0Y2Y4</accession>
<evidence type="ECO:0000313" key="2">
    <source>
        <dbReference type="EMBL" id="VAW71260.1"/>
    </source>
</evidence>
<keyword evidence="1" id="KW-0812">Transmembrane</keyword>
<proteinExistence type="predicted"/>
<protein>
    <submittedName>
        <fullName evidence="2">Uncharacterized protein</fullName>
    </submittedName>
</protein>
<keyword evidence="1" id="KW-1133">Transmembrane helix</keyword>
<reference evidence="2" key="1">
    <citation type="submission" date="2018-06" db="EMBL/GenBank/DDBJ databases">
        <authorList>
            <person name="Zhirakovskaya E."/>
        </authorList>
    </citation>
    <scope>NUCLEOTIDE SEQUENCE</scope>
</reference>
<keyword evidence="1" id="KW-0472">Membrane</keyword>
<evidence type="ECO:0000256" key="1">
    <source>
        <dbReference type="SAM" id="Phobius"/>
    </source>
</evidence>